<gene>
    <name evidence="2" type="ORF">PSYJA_43686</name>
</gene>
<dbReference type="AlphaFoldDB" id="F3FZB8"/>
<feature type="non-terminal residue" evidence="2">
    <location>
        <position position="44"/>
    </location>
</feature>
<protein>
    <submittedName>
        <fullName evidence="2">Acyl-CoA dehydrogenase family protein</fullName>
    </submittedName>
</protein>
<sequence>HANFQRLHAHGLLGLTVPTELGGGGADLPRAQQVISAVARGEPS</sequence>
<dbReference type="Proteomes" id="UP000004471">
    <property type="component" value="Unassembled WGS sequence"/>
</dbReference>
<dbReference type="Pfam" id="PF02771">
    <property type="entry name" value="Acyl-CoA_dh_N"/>
    <property type="match status" value="1"/>
</dbReference>
<evidence type="ECO:0000313" key="2">
    <source>
        <dbReference type="EMBL" id="EGH35560.1"/>
    </source>
</evidence>
<organism evidence="2 3">
    <name type="scientific">Pseudomonas syringae pv. japonica str. M301072</name>
    <dbReference type="NCBI Taxonomy" id="629262"/>
    <lineage>
        <taxon>Bacteria</taxon>
        <taxon>Pseudomonadati</taxon>
        <taxon>Pseudomonadota</taxon>
        <taxon>Gammaproteobacteria</taxon>
        <taxon>Pseudomonadales</taxon>
        <taxon>Pseudomonadaceae</taxon>
        <taxon>Pseudomonas</taxon>
        <taxon>Pseudomonas syringae</taxon>
    </lineage>
</organism>
<dbReference type="EMBL" id="AEAH01003765">
    <property type="protein sequence ID" value="EGH35560.1"/>
    <property type="molecule type" value="Genomic_DNA"/>
</dbReference>
<proteinExistence type="predicted"/>
<evidence type="ECO:0000259" key="1">
    <source>
        <dbReference type="Pfam" id="PF02771"/>
    </source>
</evidence>
<accession>F3FZB8</accession>
<feature type="domain" description="Acyl-CoA dehydrogenase/oxidase N-terminal" evidence="1">
    <location>
        <begin position="4"/>
        <end position="43"/>
    </location>
</feature>
<dbReference type="InterPro" id="IPR009100">
    <property type="entry name" value="AcylCoA_DH/oxidase_NM_dom_sf"/>
</dbReference>
<dbReference type="InterPro" id="IPR037069">
    <property type="entry name" value="AcylCoA_DH/ox_N_sf"/>
</dbReference>
<name>F3FZB8_PSESX</name>
<dbReference type="Gene3D" id="1.10.540.10">
    <property type="entry name" value="Acyl-CoA dehydrogenase/oxidase, N-terminal domain"/>
    <property type="match status" value="1"/>
</dbReference>
<dbReference type="GO" id="GO:0016627">
    <property type="term" value="F:oxidoreductase activity, acting on the CH-CH group of donors"/>
    <property type="evidence" value="ECO:0007669"/>
    <property type="project" value="InterPro"/>
</dbReference>
<dbReference type="GO" id="GO:0050660">
    <property type="term" value="F:flavin adenine dinucleotide binding"/>
    <property type="evidence" value="ECO:0007669"/>
    <property type="project" value="InterPro"/>
</dbReference>
<reference evidence="2 3" key="1">
    <citation type="journal article" date="2011" name="PLoS Pathog.">
        <title>Dynamic evolution of pathogenicity revealed by sequencing and comparative genomics of 19 Pseudomonas syringae isolates.</title>
        <authorList>
            <person name="Baltrus D.A."/>
            <person name="Nishimura M.T."/>
            <person name="Romanchuk A."/>
            <person name="Chang J.H."/>
            <person name="Mukhtar M.S."/>
            <person name="Cherkis K."/>
            <person name="Roach J."/>
            <person name="Grant S.R."/>
            <person name="Jones C.D."/>
            <person name="Dangl J.L."/>
        </authorList>
    </citation>
    <scope>NUCLEOTIDE SEQUENCE [LARGE SCALE GENOMIC DNA]</scope>
    <source>
        <strain evidence="3">M301072PT</strain>
    </source>
</reference>
<evidence type="ECO:0000313" key="3">
    <source>
        <dbReference type="Proteomes" id="UP000004471"/>
    </source>
</evidence>
<dbReference type="SUPFAM" id="SSF56645">
    <property type="entry name" value="Acyl-CoA dehydrogenase NM domain-like"/>
    <property type="match status" value="1"/>
</dbReference>
<dbReference type="InterPro" id="IPR013786">
    <property type="entry name" value="AcylCoA_DH/ox_N"/>
</dbReference>
<comment type="caution">
    <text evidence="2">The sequence shown here is derived from an EMBL/GenBank/DDBJ whole genome shotgun (WGS) entry which is preliminary data.</text>
</comment>
<feature type="non-terminal residue" evidence="2">
    <location>
        <position position="1"/>
    </location>
</feature>